<feature type="region of interest" description="Disordered" evidence="1">
    <location>
        <begin position="1"/>
        <end position="21"/>
    </location>
</feature>
<dbReference type="WBParaSite" id="SSLN_0001265801-mRNA-1">
    <property type="protein sequence ID" value="SSLN_0001265801-mRNA-1"/>
    <property type="gene ID" value="SSLN_0001265801"/>
</dbReference>
<organism evidence="4">
    <name type="scientific">Schistocephalus solidus</name>
    <name type="common">Tapeworm</name>
    <dbReference type="NCBI Taxonomy" id="70667"/>
    <lineage>
        <taxon>Eukaryota</taxon>
        <taxon>Metazoa</taxon>
        <taxon>Spiralia</taxon>
        <taxon>Lophotrochozoa</taxon>
        <taxon>Platyhelminthes</taxon>
        <taxon>Cestoda</taxon>
        <taxon>Eucestoda</taxon>
        <taxon>Diphyllobothriidea</taxon>
        <taxon>Diphyllobothriidae</taxon>
        <taxon>Schistocephalus</taxon>
    </lineage>
</organism>
<gene>
    <name evidence="2" type="ORF">SSLN_LOCUS12201</name>
</gene>
<protein>
    <submittedName>
        <fullName evidence="2 4">Uncharacterized protein</fullName>
    </submittedName>
</protein>
<reference evidence="4" key="1">
    <citation type="submission" date="2016-06" db="UniProtKB">
        <authorList>
            <consortium name="WormBaseParasite"/>
        </authorList>
    </citation>
    <scope>IDENTIFICATION</scope>
</reference>
<dbReference type="OrthoDB" id="6269371at2759"/>
<reference evidence="2 3" key="2">
    <citation type="submission" date="2018-11" db="EMBL/GenBank/DDBJ databases">
        <authorList>
            <consortium name="Pathogen Informatics"/>
        </authorList>
    </citation>
    <scope>NUCLEOTIDE SEQUENCE [LARGE SCALE GENOMIC DNA]</scope>
    <source>
        <strain evidence="2 3">NST_G2</strain>
    </source>
</reference>
<keyword evidence="3" id="KW-1185">Reference proteome</keyword>
<accession>A0A183T6V3</accession>
<evidence type="ECO:0000313" key="4">
    <source>
        <dbReference type="WBParaSite" id="SSLN_0001265801-mRNA-1"/>
    </source>
</evidence>
<dbReference type="Proteomes" id="UP000275846">
    <property type="component" value="Unassembled WGS sequence"/>
</dbReference>
<proteinExistence type="predicted"/>
<dbReference type="EMBL" id="UYSU01037100">
    <property type="protein sequence ID" value="VDL98586.1"/>
    <property type="molecule type" value="Genomic_DNA"/>
</dbReference>
<dbReference type="AlphaFoldDB" id="A0A183T6V3"/>
<evidence type="ECO:0000313" key="3">
    <source>
        <dbReference type="Proteomes" id="UP000275846"/>
    </source>
</evidence>
<sequence>MATPSQLHLPQHGMDDDDPGPLQDFRIRDVVLPSHLQYYAEAAEMEVIQLPSLPRVDGPGLIVVKTTTLCIFSLVFR</sequence>
<name>A0A183T6V3_SCHSO</name>
<evidence type="ECO:0000256" key="1">
    <source>
        <dbReference type="SAM" id="MobiDB-lite"/>
    </source>
</evidence>
<evidence type="ECO:0000313" key="2">
    <source>
        <dbReference type="EMBL" id="VDL98586.1"/>
    </source>
</evidence>